<reference evidence="8 9" key="1">
    <citation type="journal article" date="2018" name="Nat. Ecol. Evol.">
        <title>Shark genomes provide insights into elasmobranch evolution and the origin of vertebrates.</title>
        <authorList>
            <person name="Hara Y"/>
            <person name="Yamaguchi K"/>
            <person name="Onimaru K"/>
            <person name="Kadota M"/>
            <person name="Koyanagi M"/>
            <person name="Keeley SD"/>
            <person name="Tatsumi K"/>
            <person name="Tanaka K"/>
            <person name="Motone F"/>
            <person name="Kageyama Y"/>
            <person name="Nozu R"/>
            <person name="Adachi N"/>
            <person name="Nishimura O"/>
            <person name="Nakagawa R"/>
            <person name="Tanegashima C"/>
            <person name="Kiyatake I"/>
            <person name="Matsumoto R"/>
            <person name="Murakumo K"/>
            <person name="Nishida K"/>
            <person name="Terakita A"/>
            <person name="Kuratani S"/>
            <person name="Sato K"/>
            <person name="Hyodo S Kuraku.S."/>
        </authorList>
    </citation>
    <scope>NUCLEOTIDE SEQUENCE [LARGE SCALE GENOMIC DNA]</scope>
</reference>
<evidence type="ECO:0000256" key="3">
    <source>
        <dbReference type="ARBA" id="ARBA00022833"/>
    </source>
</evidence>
<dbReference type="PANTHER" id="PTHR24103">
    <property type="entry name" value="E3 UBIQUITIN-PROTEIN LIGASE TRIM"/>
    <property type="match status" value="1"/>
</dbReference>
<dbReference type="OrthoDB" id="6105938at2759"/>
<evidence type="ECO:0000256" key="2">
    <source>
        <dbReference type="ARBA" id="ARBA00022771"/>
    </source>
</evidence>
<evidence type="ECO:0000256" key="5">
    <source>
        <dbReference type="SAM" id="Phobius"/>
    </source>
</evidence>
<dbReference type="InterPro" id="IPR027370">
    <property type="entry name" value="Znf-RING_euk"/>
</dbReference>
<evidence type="ECO:0000259" key="7">
    <source>
        <dbReference type="PROSITE" id="PS50119"/>
    </source>
</evidence>
<dbReference type="Proteomes" id="UP000287033">
    <property type="component" value="Unassembled WGS sequence"/>
</dbReference>
<feature type="non-terminal residue" evidence="8">
    <location>
        <position position="1"/>
    </location>
</feature>
<dbReference type="InterPro" id="IPR001841">
    <property type="entry name" value="Znf_RING"/>
</dbReference>
<dbReference type="Pfam" id="PF00643">
    <property type="entry name" value="zf-B_box"/>
    <property type="match status" value="1"/>
</dbReference>
<evidence type="ECO:0008006" key="10">
    <source>
        <dbReference type="Google" id="ProtNLM"/>
    </source>
</evidence>
<dbReference type="EMBL" id="BEZZ01000981">
    <property type="protein sequence ID" value="GCC37337.1"/>
    <property type="molecule type" value="Genomic_DNA"/>
</dbReference>
<sequence>GKTTDALVGQIAPCKVHQANMVPYSIPTKAMPVTGFPLLLLKFIFKSTKTMELFEEELTCPICCCLLEDPRVLPCSHNFCKRCLEGILEGNGRGMHSKIPFKCPTCRKETPTMGISNLQVNYSLRGIIEKYNRIQITPKVPICTKHSGQPLNIFCSTDLELICGFCATMGDHEGHSFCAINDAYKEEREAFNGLFQGLETWCSADVQSCLEKLESDKKKSLQLISKDAKKVMEYFTKLQHILEQKKNEILSDFETMKLVVMQAYDPEINKLKMILEEQKKAFALAESFKDVTDPVLFLQQMQEFRSKIKIVKETPLPSCSVEVHPIMKNFNTSHWDKVRLKDVDKVTLPTETYTFRFKTPTKKSGRVLAVFIIFLLLLTVAFCHCEVVQSLETLKSQVIAFTDLLYYSEIADVFSLECRSIAEELWQYIAEFMQT</sequence>
<feature type="domain" description="B box-type" evidence="7">
    <location>
        <begin position="138"/>
        <end position="180"/>
    </location>
</feature>
<evidence type="ECO:0000313" key="9">
    <source>
        <dbReference type="Proteomes" id="UP000287033"/>
    </source>
</evidence>
<dbReference type="PROSITE" id="PS50089">
    <property type="entry name" value="ZF_RING_2"/>
    <property type="match status" value="1"/>
</dbReference>
<evidence type="ECO:0000259" key="6">
    <source>
        <dbReference type="PROSITE" id="PS50089"/>
    </source>
</evidence>
<keyword evidence="3" id="KW-0862">Zinc</keyword>
<keyword evidence="9" id="KW-1185">Reference proteome</keyword>
<dbReference type="Pfam" id="PF13445">
    <property type="entry name" value="zf-RING_UBOX"/>
    <property type="match status" value="1"/>
</dbReference>
<evidence type="ECO:0000256" key="1">
    <source>
        <dbReference type="ARBA" id="ARBA00022723"/>
    </source>
</evidence>
<dbReference type="InterPro" id="IPR017907">
    <property type="entry name" value="Znf_RING_CS"/>
</dbReference>
<dbReference type="InterPro" id="IPR013083">
    <property type="entry name" value="Znf_RING/FYVE/PHD"/>
</dbReference>
<keyword evidence="1" id="KW-0479">Metal-binding</keyword>
<feature type="domain" description="RING-type" evidence="6">
    <location>
        <begin position="60"/>
        <end position="107"/>
    </location>
</feature>
<dbReference type="GO" id="GO:0008270">
    <property type="term" value="F:zinc ion binding"/>
    <property type="evidence" value="ECO:0007669"/>
    <property type="project" value="UniProtKB-KW"/>
</dbReference>
<gene>
    <name evidence="8" type="ORF">chiPu_0015841</name>
</gene>
<dbReference type="Gene3D" id="3.30.160.60">
    <property type="entry name" value="Classic Zinc Finger"/>
    <property type="match status" value="1"/>
</dbReference>
<keyword evidence="5" id="KW-0812">Transmembrane</keyword>
<accession>A0A401T406</accession>
<dbReference type="PROSITE" id="PS00518">
    <property type="entry name" value="ZF_RING_1"/>
    <property type="match status" value="1"/>
</dbReference>
<organism evidence="8 9">
    <name type="scientific">Chiloscyllium punctatum</name>
    <name type="common">Brownbanded bambooshark</name>
    <name type="synonym">Hemiscyllium punctatum</name>
    <dbReference type="NCBI Taxonomy" id="137246"/>
    <lineage>
        <taxon>Eukaryota</taxon>
        <taxon>Metazoa</taxon>
        <taxon>Chordata</taxon>
        <taxon>Craniata</taxon>
        <taxon>Vertebrata</taxon>
        <taxon>Chondrichthyes</taxon>
        <taxon>Elasmobranchii</taxon>
        <taxon>Galeomorphii</taxon>
        <taxon>Galeoidea</taxon>
        <taxon>Orectolobiformes</taxon>
        <taxon>Hemiscylliidae</taxon>
        <taxon>Chiloscyllium</taxon>
    </lineage>
</organism>
<keyword evidence="2 4" id="KW-0863">Zinc-finger</keyword>
<dbReference type="SMART" id="SM00184">
    <property type="entry name" value="RING"/>
    <property type="match status" value="1"/>
</dbReference>
<keyword evidence="5" id="KW-0472">Membrane</keyword>
<name>A0A401T406_CHIPU</name>
<evidence type="ECO:0000256" key="4">
    <source>
        <dbReference type="PROSITE-ProRule" id="PRU00024"/>
    </source>
</evidence>
<dbReference type="InterPro" id="IPR000315">
    <property type="entry name" value="Znf_B-box"/>
</dbReference>
<dbReference type="SMART" id="SM00336">
    <property type="entry name" value="BBOX"/>
    <property type="match status" value="1"/>
</dbReference>
<evidence type="ECO:0000313" key="8">
    <source>
        <dbReference type="EMBL" id="GCC37337.1"/>
    </source>
</evidence>
<dbReference type="OMA" id="WRQSPFK"/>
<dbReference type="AlphaFoldDB" id="A0A401T406"/>
<proteinExistence type="predicted"/>
<dbReference type="SUPFAM" id="SSF57845">
    <property type="entry name" value="B-box zinc-binding domain"/>
    <property type="match status" value="1"/>
</dbReference>
<dbReference type="InterPro" id="IPR050143">
    <property type="entry name" value="TRIM/RBCC"/>
</dbReference>
<protein>
    <recommendedName>
        <fullName evidence="10">RING-type domain-containing protein</fullName>
    </recommendedName>
</protein>
<dbReference type="Gene3D" id="3.30.40.10">
    <property type="entry name" value="Zinc/RING finger domain, C3HC4 (zinc finger)"/>
    <property type="match status" value="1"/>
</dbReference>
<comment type="caution">
    <text evidence="8">The sequence shown here is derived from an EMBL/GenBank/DDBJ whole genome shotgun (WGS) entry which is preliminary data.</text>
</comment>
<dbReference type="SUPFAM" id="SSF57850">
    <property type="entry name" value="RING/U-box"/>
    <property type="match status" value="1"/>
</dbReference>
<keyword evidence="5" id="KW-1133">Transmembrane helix</keyword>
<dbReference type="STRING" id="137246.A0A401T406"/>
<dbReference type="PROSITE" id="PS50119">
    <property type="entry name" value="ZF_BBOX"/>
    <property type="match status" value="1"/>
</dbReference>
<feature type="transmembrane region" description="Helical" evidence="5">
    <location>
        <begin position="365"/>
        <end position="382"/>
    </location>
</feature>